<protein>
    <submittedName>
        <fullName evidence="1">Uncharacterized protein</fullName>
    </submittedName>
</protein>
<proteinExistence type="predicted"/>
<gene>
    <name evidence="1" type="ORF">T02_8263</name>
</gene>
<dbReference type="EMBL" id="JYDW01003991">
    <property type="protein sequence ID" value="KRZ32269.1"/>
    <property type="molecule type" value="Genomic_DNA"/>
</dbReference>
<organism evidence="1 2">
    <name type="scientific">Trichinella nativa</name>
    <dbReference type="NCBI Taxonomy" id="6335"/>
    <lineage>
        <taxon>Eukaryota</taxon>
        <taxon>Metazoa</taxon>
        <taxon>Ecdysozoa</taxon>
        <taxon>Nematoda</taxon>
        <taxon>Enoplea</taxon>
        <taxon>Dorylaimia</taxon>
        <taxon>Trichinellida</taxon>
        <taxon>Trichinellidae</taxon>
        <taxon>Trichinella</taxon>
    </lineage>
</organism>
<evidence type="ECO:0000313" key="1">
    <source>
        <dbReference type="EMBL" id="KRZ32269.1"/>
    </source>
</evidence>
<name>A0A0V1JBK7_9BILA</name>
<sequence length="41" mass="4797">MGKSNSRMITTTKFNGMRKMFITVDLAKSKYNERPEHGRFS</sequence>
<dbReference type="AlphaFoldDB" id="A0A0V1JBK7"/>
<keyword evidence="2" id="KW-1185">Reference proteome</keyword>
<comment type="caution">
    <text evidence="1">The sequence shown here is derived from an EMBL/GenBank/DDBJ whole genome shotgun (WGS) entry which is preliminary data.</text>
</comment>
<accession>A0A0V1JBK7</accession>
<reference evidence="1 2" key="1">
    <citation type="submission" date="2015-05" db="EMBL/GenBank/DDBJ databases">
        <title>Evolution of Trichinella species and genotypes.</title>
        <authorList>
            <person name="Korhonen P.K."/>
            <person name="Edoardo P."/>
            <person name="Giuseppe L.R."/>
            <person name="Gasser R.B."/>
        </authorList>
    </citation>
    <scope>NUCLEOTIDE SEQUENCE [LARGE SCALE GENOMIC DNA]</scope>
    <source>
        <strain evidence="1">ISS10</strain>
    </source>
</reference>
<dbReference type="Proteomes" id="UP000054721">
    <property type="component" value="Unassembled WGS sequence"/>
</dbReference>
<evidence type="ECO:0000313" key="2">
    <source>
        <dbReference type="Proteomes" id="UP000054721"/>
    </source>
</evidence>